<name>A0ABZ1IKW7_9PSEU</name>
<feature type="transmembrane region" description="Helical" evidence="2">
    <location>
        <begin position="164"/>
        <end position="182"/>
    </location>
</feature>
<feature type="compositionally biased region" description="Low complexity" evidence="1">
    <location>
        <begin position="8"/>
        <end position="25"/>
    </location>
</feature>
<organism evidence="3 4">
    <name type="scientific">Amycolatopsis rhabdoformis</name>
    <dbReference type="NCBI Taxonomy" id="1448059"/>
    <lineage>
        <taxon>Bacteria</taxon>
        <taxon>Bacillati</taxon>
        <taxon>Actinomycetota</taxon>
        <taxon>Actinomycetes</taxon>
        <taxon>Pseudonocardiales</taxon>
        <taxon>Pseudonocardiaceae</taxon>
        <taxon>Amycolatopsis</taxon>
    </lineage>
</organism>
<feature type="transmembrane region" description="Helical" evidence="2">
    <location>
        <begin position="71"/>
        <end position="94"/>
    </location>
</feature>
<feature type="transmembrane region" description="Helical" evidence="2">
    <location>
        <begin position="100"/>
        <end position="117"/>
    </location>
</feature>
<proteinExistence type="predicted"/>
<evidence type="ECO:0000256" key="1">
    <source>
        <dbReference type="SAM" id="MobiDB-lite"/>
    </source>
</evidence>
<accession>A0ABZ1IKW7</accession>
<sequence length="544" mass="56567">MTEETRPAHAVPPAAVEGGAAEGAASTGADDRTEGLAPVPDGSAELAGGGVAVAEAPPFTPVLMRPVPKSAVVPMVAGVLPAVAVSGVVVAAVVPLDRPGIGWLLAGLVVAALIAVVDRRARGGESEGDRVPEGKGRTPRRASAAWAALALLLLAVGAVRAADWLFVLCVLAAAVAGSLAVVGPRSVNTALYDALAVPLEAFQAIPWVARGLRFRGTQRGRVLGAVLGAVAVLAVFLPLLTSADATFAGFVEALVPDLRVESVLQWVFLFCVGAFGTAGACYLLAAPPRRAVEGTRKAQGDSLVWTVPLVTLVGLFAVYVVVRIVELFGGTDYVRDTGGLTSAEYARGGFWQLCACTVLTLGIMALALRWAPRETAADRVRQRVLLGALAALSLVLVASALSRMWTYQEAYGFTVLRLLVEVCELWLGCVFLLVGAALVTLRSSWLPRAAIATAAGALLVLAVVNPEALIAGANIDRAEHGRPLDTAYLRGFSTDIFPVVAERLPDADCVLGPMLLRLDDDSWPGWNLSRARALTVKLPPPATC</sequence>
<feature type="transmembrane region" description="Helical" evidence="2">
    <location>
        <begin position="222"/>
        <end position="243"/>
    </location>
</feature>
<feature type="transmembrane region" description="Helical" evidence="2">
    <location>
        <begin position="263"/>
        <end position="285"/>
    </location>
</feature>
<protein>
    <submittedName>
        <fullName evidence="3">DUF4173 domain-containing protein</fullName>
    </submittedName>
</protein>
<feature type="transmembrane region" description="Helical" evidence="2">
    <location>
        <begin position="384"/>
        <end position="405"/>
    </location>
</feature>
<feature type="transmembrane region" description="Helical" evidence="2">
    <location>
        <begin position="425"/>
        <end position="441"/>
    </location>
</feature>
<feature type="transmembrane region" description="Helical" evidence="2">
    <location>
        <begin position="138"/>
        <end position="158"/>
    </location>
</feature>
<evidence type="ECO:0000313" key="3">
    <source>
        <dbReference type="EMBL" id="WSE34835.1"/>
    </source>
</evidence>
<keyword evidence="2" id="KW-1133">Transmembrane helix</keyword>
<dbReference type="RefSeq" id="WP_326837642.1">
    <property type="nucleotide sequence ID" value="NZ_CP142149.1"/>
</dbReference>
<dbReference type="Pfam" id="PF13687">
    <property type="entry name" value="DUF4153"/>
    <property type="match status" value="1"/>
</dbReference>
<dbReference type="EMBL" id="CP142149">
    <property type="protein sequence ID" value="WSE34835.1"/>
    <property type="molecule type" value="Genomic_DNA"/>
</dbReference>
<keyword evidence="4" id="KW-1185">Reference proteome</keyword>
<dbReference type="InterPro" id="IPR025291">
    <property type="entry name" value="DUF4153"/>
</dbReference>
<evidence type="ECO:0000313" key="4">
    <source>
        <dbReference type="Proteomes" id="UP001330812"/>
    </source>
</evidence>
<feature type="region of interest" description="Disordered" evidence="1">
    <location>
        <begin position="1"/>
        <end position="42"/>
    </location>
</feature>
<reference evidence="3 4" key="1">
    <citation type="journal article" date="2015" name="Int. J. Syst. Evol. Microbiol.">
        <title>Amycolatopsis rhabdoformis sp. nov., an actinomycete isolated from a tropical forest soil.</title>
        <authorList>
            <person name="Souza W.R."/>
            <person name="Silva R.E."/>
            <person name="Goodfellow M."/>
            <person name="Busarakam K."/>
            <person name="Figueiro F.S."/>
            <person name="Ferreira D."/>
            <person name="Rodrigues-Filho E."/>
            <person name="Moraes L.A.B."/>
            <person name="Zucchi T.D."/>
        </authorList>
    </citation>
    <scope>NUCLEOTIDE SEQUENCE [LARGE SCALE GENOMIC DNA]</scope>
    <source>
        <strain evidence="3 4">NCIMB 14900</strain>
    </source>
</reference>
<evidence type="ECO:0000256" key="2">
    <source>
        <dbReference type="SAM" id="Phobius"/>
    </source>
</evidence>
<keyword evidence="2" id="KW-0472">Membrane</keyword>
<feature type="transmembrane region" description="Helical" evidence="2">
    <location>
        <begin position="349"/>
        <end position="372"/>
    </location>
</feature>
<gene>
    <name evidence="3" type="ORF">VSH64_22605</name>
</gene>
<keyword evidence="2" id="KW-0812">Transmembrane</keyword>
<feature type="transmembrane region" description="Helical" evidence="2">
    <location>
        <begin position="305"/>
        <end position="329"/>
    </location>
</feature>
<dbReference type="Proteomes" id="UP001330812">
    <property type="component" value="Chromosome"/>
</dbReference>